<evidence type="ECO:0000256" key="1">
    <source>
        <dbReference type="ARBA" id="ARBA00000085"/>
    </source>
</evidence>
<keyword evidence="7" id="KW-1185">Reference proteome</keyword>
<keyword evidence="6" id="KW-0418">Kinase</keyword>
<name>A0ABW5LTX1_9FLAO</name>
<dbReference type="EC" id="2.7.13.3" evidence="2"/>
<keyword evidence="4" id="KW-0812">Transmembrane</keyword>
<dbReference type="InterPro" id="IPR004358">
    <property type="entry name" value="Sig_transdc_His_kin-like_C"/>
</dbReference>
<evidence type="ECO:0000256" key="2">
    <source>
        <dbReference type="ARBA" id="ARBA00012438"/>
    </source>
</evidence>
<dbReference type="SUPFAM" id="SSF47384">
    <property type="entry name" value="Homodimeric domain of signal transducing histidine kinase"/>
    <property type="match status" value="1"/>
</dbReference>
<dbReference type="InterPro" id="IPR003661">
    <property type="entry name" value="HisK_dim/P_dom"/>
</dbReference>
<keyword evidence="4" id="KW-1133">Transmembrane helix</keyword>
<dbReference type="SMART" id="SM00387">
    <property type="entry name" value="HATPase_c"/>
    <property type="match status" value="1"/>
</dbReference>
<dbReference type="InterPro" id="IPR005467">
    <property type="entry name" value="His_kinase_dom"/>
</dbReference>
<feature type="domain" description="Histidine kinase" evidence="5">
    <location>
        <begin position="309"/>
        <end position="527"/>
    </location>
</feature>
<keyword evidence="6" id="KW-0808">Transferase</keyword>
<accession>A0ABW5LTX1</accession>
<organism evidence="6 7">
    <name type="scientific">Pseudotenacibaculum haliotis</name>
    <dbReference type="NCBI Taxonomy" id="1862138"/>
    <lineage>
        <taxon>Bacteria</taxon>
        <taxon>Pseudomonadati</taxon>
        <taxon>Bacteroidota</taxon>
        <taxon>Flavobacteriia</taxon>
        <taxon>Flavobacteriales</taxon>
        <taxon>Flavobacteriaceae</taxon>
        <taxon>Pseudotenacibaculum</taxon>
    </lineage>
</organism>
<comment type="catalytic activity">
    <reaction evidence="1">
        <text>ATP + protein L-histidine = ADP + protein N-phospho-L-histidine.</text>
        <dbReference type="EC" id="2.7.13.3"/>
    </reaction>
</comment>
<dbReference type="Proteomes" id="UP001597508">
    <property type="component" value="Unassembled WGS sequence"/>
</dbReference>
<feature type="transmembrane region" description="Helical" evidence="4">
    <location>
        <begin position="270"/>
        <end position="294"/>
    </location>
</feature>
<dbReference type="InterPro" id="IPR036097">
    <property type="entry name" value="HisK_dim/P_sf"/>
</dbReference>
<keyword evidence="4" id="KW-0472">Membrane</keyword>
<dbReference type="RefSeq" id="WP_379666746.1">
    <property type="nucleotide sequence ID" value="NZ_JBHULH010000004.1"/>
</dbReference>
<feature type="transmembrane region" description="Helical" evidence="4">
    <location>
        <begin position="5"/>
        <end position="27"/>
    </location>
</feature>
<dbReference type="Pfam" id="PF00512">
    <property type="entry name" value="HisKA"/>
    <property type="match status" value="1"/>
</dbReference>
<dbReference type="GO" id="GO:0016301">
    <property type="term" value="F:kinase activity"/>
    <property type="evidence" value="ECO:0007669"/>
    <property type="project" value="UniProtKB-KW"/>
</dbReference>
<evidence type="ECO:0000313" key="7">
    <source>
        <dbReference type="Proteomes" id="UP001597508"/>
    </source>
</evidence>
<evidence type="ECO:0000256" key="3">
    <source>
        <dbReference type="ARBA" id="ARBA00022553"/>
    </source>
</evidence>
<dbReference type="InterPro" id="IPR036890">
    <property type="entry name" value="HATPase_C_sf"/>
</dbReference>
<keyword evidence="3" id="KW-0597">Phosphoprotein</keyword>
<comment type="caution">
    <text evidence="6">The sequence shown here is derived from an EMBL/GenBank/DDBJ whole genome shotgun (WGS) entry which is preliminary data.</text>
</comment>
<sequence length="527" mass="60990">MGKRIFVLIVVLMSISLIGIISVQLYWINNAIESKDTQFDSDVKKAMARASERLKLKEEDLYKSKLQPIFESREFLSKAEIKNFLIQQIDTVNSRKFSFGSTIIEEDFKVPLDILNDSPFFTNDSIVLKRFTRRNDMFTAQLVTGDELISDFSEKSLSKSSRFDEWTDRKVINDLFNEYRNEFPIHKRISNREINTTLKEELEKNNIDIDFKYGVYNNELATKLKSGYFTIDPDKSYKYPLFKDGNGNSDYILYVSFPEKNKHILSDISYILLLSLFFIFIIIVAFSSSLYQLVKQKKISEIKTDFINNMTHEFKTPIATINLALDSIKNPKILKDEEKVLRYIKMIRDENKRMHGQVENVLRISRLEKNQIEINKDAVDVHDIIEDAVSHVNLLTLDKKGTITTHFNAIQSEALANQFHMTNVMVNILENALKYSVDAPKIDIYTESTNKNIIIKVKDEGIGMSKQAQKYVFDKFYREQKGNIHDVKGHGLGLAYVKEIIENHHGTVFVESEKGKGSTFTVKLPLI</sequence>
<dbReference type="PRINTS" id="PR00344">
    <property type="entry name" value="BCTRLSENSOR"/>
</dbReference>
<protein>
    <recommendedName>
        <fullName evidence="2">histidine kinase</fullName>
        <ecNumber evidence="2">2.7.13.3</ecNumber>
    </recommendedName>
</protein>
<dbReference type="CDD" id="cd00082">
    <property type="entry name" value="HisKA"/>
    <property type="match status" value="1"/>
</dbReference>
<dbReference type="Gene3D" id="3.30.565.10">
    <property type="entry name" value="Histidine kinase-like ATPase, C-terminal domain"/>
    <property type="match status" value="1"/>
</dbReference>
<reference evidence="7" key="1">
    <citation type="journal article" date="2019" name="Int. J. Syst. Evol. Microbiol.">
        <title>The Global Catalogue of Microorganisms (GCM) 10K type strain sequencing project: providing services to taxonomists for standard genome sequencing and annotation.</title>
        <authorList>
            <consortium name="The Broad Institute Genomics Platform"/>
            <consortium name="The Broad Institute Genome Sequencing Center for Infectious Disease"/>
            <person name="Wu L."/>
            <person name="Ma J."/>
        </authorList>
    </citation>
    <scope>NUCLEOTIDE SEQUENCE [LARGE SCALE GENOMIC DNA]</scope>
    <source>
        <strain evidence="7">KCTC 52127</strain>
    </source>
</reference>
<dbReference type="PANTHER" id="PTHR43547:SF2">
    <property type="entry name" value="HYBRID SIGNAL TRANSDUCTION HISTIDINE KINASE C"/>
    <property type="match status" value="1"/>
</dbReference>
<dbReference type="SMART" id="SM00388">
    <property type="entry name" value="HisKA"/>
    <property type="match status" value="1"/>
</dbReference>
<dbReference type="InterPro" id="IPR003594">
    <property type="entry name" value="HATPase_dom"/>
</dbReference>
<evidence type="ECO:0000259" key="5">
    <source>
        <dbReference type="PROSITE" id="PS50109"/>
    </source>
</evidence>
<dbReference type="PANTHER" id="PTHR43547">
    <property type="entry name" value="TWO-COMPONENT HISTIDINE KINASE"/>
    <property type="match status" value="1"/>
</dbReference>
<dbReference type="Gene3D" id="1.10.287.130">
    <property type="match status" value="1"/>
</dbReference>
<evidence type="ECO:0000313" key="6">
    <source>
        <dbReference type="EMBL" id="MFD2568044.1"/>
    </source>
</evidence>
<gene>
    <name evidence="6" type="ORF">ACFSRZ_11710</name>
</gene>
<evidence type="ECO:0000256" key="4">
    <source>
        <dbReference type="SAM" id="Phobius"/>
    </source>
</evidence>
<dbReference type="EMBL" id="JBHULH010000004">
    <property type="protein sequence ID" value="MFD2568044.1"/>
    <property type="molecule type" value="Genomic_DNA"/>
</dbReference>
<dbReference type="PROSITE" id="PS50109">
    <property type="entry name" value="HIS_KIN"/>
    <property type="match status" value="1"/>
</dbReference>
<dbReference type="Pfam" id="PF02518">
    <property type="entry name" value="HATPase_c"/>
    <property type="match status" value="1"/>
</dbReference>
<proteinExistence type="predicted"/>
<dbReference type="SUPFAM" id="SSF55874">
    <property type="entry name" value="ATPase domain of HSP90 chaperone/DNA topoisomerase II/histidine kinase"/>
    <property type="match status" value="1"/>
</dbReference>